<comment type="caution">
    <text evidence="1">The sequence shown here is derived from an EMBL/GenBank/DDBJ whole genome shotgun (WGS) entry which is preliminary data.</text>
</comment>
<organism evidence="1">
    <name type="scientific">marine sediment metagenome</name>
    <dbReference type="NCBI Taxonomy" id="412755"/>
    <lineage>
        <taxon>unclassified sequences</taxon>
        <taxon>metagenomes</taxon>
        <taxon>ecological metagenomes</taxon>
    </lineage>
</organism>
<protein>
    <submittedName>
        <fullName evidence="1">Uncharacterized protein</fullName>
    </submittedName>
</protein>
<dbReference type="EMBL" id="LAZR01001861">
    <property type="protein sequence ID" value="KKN37933.1"/>
    <property type="molecule type" value="Genomic_DNA"/>
</dbReference>
<sequence length="559" mass="65954">MEKKKKKGNVKKSENSPCSKNPHLCNDNPCLYPISYGFTNEIIFQKTESTEIPNEQEKFINLQVKRNVLVITKGYLNEARKARDMGFTTFSVIARRLYEKNIMKFLNFYIKKYDNDFAKQFKNIINLHIIESKRDFEERNRVITEGLENEHNKNKFGSFILYRILNKERQIVRIGYTANAVEYRLTSYFGRAFNKPDKKRDSQFHLDIRDLGDVRKFNDKFEFQILCIADNKGEIKIFERLFTIYENRYDNELGYDLSINDYYNRIIGDWGDYTEGTFKDSKVHPMMKVVPPESLKDAVKDCSTWNEILARFDSFNTAGIQDPMTIKKKAIKYGFTIKRTGSKKDVRAFFLKPLLEKLVLKKILDPDEIFIHLKREGFHFLNNLGIEVWAKQDFLRKIINYIWRSDMDRIINFQKGQWLLTGLRKLLIYNKTIILMRNPRNNIVSKAQNELIKQGIPLRLKTKKSAKQPQYDGELLKIFTSLNKSYKSEQNKILAAILTPLLIQENPDLSLGDIANVFGLVNTVQNRKLIENMINRIFKEYVQPLVNVRQIKLYLRNQL</sequence>
<accession>A0A0F9T913</accession>
<proteinExistence type="predicted"/>
<name>A0A0F9T913_9ZZZZ</name>
<reference evidence="1" key="1">
    <citation type="journal article" date="2015" name="Nature">
        <title>Complex archaea that bridge the gap between prokaryotes and eukaryotes.</title>
        <authorList>
            <person name="Spang A."/>
            <person name="Saw J.H."/>
            <person name="Jorgensen S.L."/>
            <person name="Zaremba-Niedzwiedzka K."/>
            <person name="Martijn J."/>
            <person name="Lind A.E."/>
            <person name="van Eijk R."/>
            <person name="Schleper C."/>
            <person name="Guy L."/>
            <person name="Ettema T.J."/>
        </authorList>
    </citation>
    <scope>NUCLEOTIDE SEQUENCE</scope>
</reference>
<dbReference type="AlphaFoldDB" id="A0A0F9T913"/>
<evidence type="ECO:0000313" key="1">
    <source>
        <dbReference type="EMBL" id="KKN37933.1"/>
    </source>
</evidence>
<gene>
    <name evidence="1" type="ORF">LCGC14_0758550</name>
</gene>